<dbReference type="SUPFAM" id="SSF51735">
    <property type="entry name" value="NAD(P)-binding Rossmann-fold domains"/>
    <property type="match status" value="1"/>
</dbReference>
<dbReference type="SUPFAM" id="SSF50129">
    <property type="entry name" value="GroES-like"/>
    <property type="match status" value="1"/>
</dbReference>
<keyword evidence="3" id="KW-0560">Oxidoreductase</keyword>
<gene>
    <name evidence="5" type="ORF">AO090003001463</name>
</gene>
<reference evidence="5 6" key="1">
    <citation type="journal article" date="2005" name="Nature">
        <title>Genome sequencing and analysis of Aspergillus oryzae.</title>
        <authorList>
            <person name="Machida M."/>
            <person name="Asai K."/>
            <person name="Sano M."/>
            <person name="Tanaka T."/>
            <person name="Kumagai T."/>
            <person name="Terai G."/>
            <person name="Kusumoto K."/>
            <person name="Arima T."/>
            <person name="Akita O."/>
            <person name="Kashiwagi Y."/>
            <person name="Abe K."/>
            <person name="Gomi K."/>
            <person name="Horiuchi H."/>
            <person name="Kitamoto K."/>
            <person name="Kobayashi T."/>
            <person name="Takeuchi M."/>
            <person name="Denning D.W."/>
            <person name="Galagan J.E."/>
            <person name="Nierman W.C."/>
            <person name="Yu J."/>
            <person name="Archer D.B."/>
            <person name="Bennett J.W."/>
            <person name="Bhatnagar D."/>
            <person name="Cleveland T.E."/>
            <person name="Fedorova N.D."/>
            <person name="Gotoh O."/>
            <person name="Horikawa H."/>
            <person name="Hosoyama A."/>
            <person name="Ichinomiya M."/>
            <person name="Igarashi R."/>
            <person name="Iwashita K."/>
            <person name="Juvvadi P.R."/>
            <person name="Kato M."/>
            <person name="Kato Y."/>
            <person name="Kin T."/>
            <person name="Kokubun A."/>
            <person name="Maeda H."/>
            <person name="Maeyama N."/>
            <person name="Maruyama J."/>
            <person name="Nagasaki H."/>
            <person name="Nakajima T."/>
            <person name="Oda K."/>
            <person name="Okada K."/>
            <person name="Paulsen I."/>
            <person name="Sakamoto K."/>
            <person name="Sawano T."/>
            <person name="Takahashi M."/>
            <person name="Takase K."/>
            <person name="Terabayashi Y."/>
            <person name="Wortman J."/>
            <person name="Yamada O."/>
            <person name="Yamagata Y."/>
            <person name="Anazawa H."/>
            <person name="Hata Y."/>
            <person name="Koide Y."/>
            <person name="Komori T."/>
            <person name="Koyama Y."/>
            <person name="Minetoki T."/>
            <person name="Suharnan S."/>
            <person name="Tanaka A."/>
            <person name="Isono K."/>
            <person name="Kuhara S."/>
            <person name="Ogasawara N."/>
            <person name="Kikuchi H."/>
        </authorList>
    </citation>
    <scope>NUCLEOTIDE SEQUENCE [LARGE SCALE GENOMIC DNA]</scope>
    <source>
        <strain evidence="6">ATCC 42149 / RIB 40</strain>
    </source>
</reference>
<dbReference type="AlphaFoldDB" id="Q2UIV4"/>
<evidence type="ECO:0000256" key="3">
    <source>
        <dbReference type="ARBA" id="ARBA00023002"/>
    </source>
</evidence>
<dbReference type="HOGENOM" id="CLU_026673_16_3_1"/>
<dbReference type="Gene3D" id="3.90.180.10">
    <property type="entry name" value="Medium-chain alcohol dehydrogenases, catalytic domain"/>
    <property type="match status" value="1"/>
</dbReference>
<dbReference type="Gene3D" id="3.40.50.720">
    <property type="entry name" value="NAD(P)-binding Rossmann-like Domain"/>
    <property type="match status" value="1"/>
</dbReference>
<keyword evidence="6" id="KW-1185">Reference proteome</keyword>
<dbReference type="GO" id="GO:0016651">
    <property type="term" value="F:oxidoreductase activity, acting on NAD(P)H"/>
    <property type="evidence" value="ECO:0007669"/>
    <property type="project" value="InterPro"/>
</dbReference>
<evidence type="ECO:0000313" key="6">
    <source>
        <dbReference type="Proteomes" id="UP000006564"/>
    </source>
</evidence>
<sequence>MSTLSYPMIGIYTSGTKLTEADLQAVNPDPHKNVGIKWVIKRNRKSPRCSALTANFLRETCQQLPIMSQSNTNTGLYADEHAIFRVRRDLQFPVPEEGELLIETQFSGANPADVKHATFLGIYPAVLGYDFCGKVLQAPPQSSFSPGDTVAGYTPTGLNRPAGYGTHQQYLVCPEDMAFHVPANLPPHHAACLSVVTMTAADTLYSIFKFPLPGTKDTEKTGKPVLIWGASSSVGLCAVQLARASGIYPIFVTASPQRHPLLLELGATQCFDYRSPDVVSQIKSALEQGQWSSIDYAFDTVGSYGGTGSAQLMAECVSEEACLVSVVVQRDPKFKMPIATPNRDCTIRVHGAPRPITIPARPSDYVRAWQALQWAVTNYGAGFQFPSVDVVSGTAENALEQVQALGDGARGFGKLALEHPLL</sequence>
<dbReference type="SMART" id="SM00829">
    <property type="entry name" value="PKS_ER"/>
    <property type="match status" value="1"/>
</dbReference>
<organism evidence="5 6">
    <name type="scientific">Aspergillus oryzae (strain ATCC 42149 / RIB 40)</name>
    <name type="common">Yellow koji mold</name>
    <dbReference type="NCBI Taxonomy" id="510516"/>
    <lineage>
        <taxon>Eukaryota</taxon>
        <taxon>Fungi</taxon>
        <taxon>Dikarya</taxon>
        <taxon>Ascomycota</taxon>
        <taxon>Pezizomycotina</taxon>
        <taxon>Eurotiomycetes</taxon>
        <taxon>Eurotiomycetidae</taxon>
        <taxon>Eurotiales</taxon>
        <taxon>Aspergillaceae</taxon>
        <taxon>Aspergillus</taxon>
        <taxon>Aspergillus subgen. Circumdati</taxon>
    </lineage>
</organism>
<evidence type="ECO:0000256" key="1">
    <source>
        <dbReference type="ARBA" id="ARBA00008072"/>
    </source>
</evidence>
<dbReference type="InterPro" id="IPR047122">
    <property type="entry name" value="Trans-enoyl_RdTase-like"/>
</dbReference>
<dbReference type="KEGG" id="aor:AO090003001463"/>
<feature type="domain" description="Enoyl reductase (ER)" evidence="4">
    <location>
        <begin position="85"/>
        <end position="417"/>
    </location>
</feature>
<evidence type="ECO:0000313" key="5">
    <source>
        <dbReference type="EMBL" id="BAE58511.1"/>
    </source>
</evidence>
<dbReference type="InterPro" id="IPR013149">
    <property type="entry name" value="ADH-like_C"/>
</dbReference>
<dbReference type="Pfam" id="PF08240">
    <property type="entry name" value="ADH_N"/>
    <property type="match status" value="1"/>
</dbReference>
<dbReference type="InterPro" id="IPR036291">
    <property type="entry name" value="NAD(P)-bd_dom_sf"/>
</dbReference>
<dbReference type="InterPro" id="IPR013154">
    <property type="entry name" value="ADH-like_N"/>
</dbReference>
<dbReference type="InterPro" id="IPR011032">
    <property type="entry name" value="GroES-like_sf"/>
</dbReference>
<keyword evidence="2" id="KW-0547">Nucleotide-binding</keyword>
<dbReference type="GeneID" id="5992496"/>
<dbReference type="SMR" id="Q2UIV4"/>
<dbReference type="RefSeq" id="XP_023090357.1">
    <property type="nucleotide sequence ID" value="XM_023235328.1"/>
</dbReference>
<dbReference type="OMA" id="NRDCTIR"/>
<proteinExistence type="inferred from homology"/>
<comment type="similarity">
    <text evidence="1">Belongs to the zinc-containing alcohol dehydrogenase family.</text>
</comment>
<dbReference type="CDD" id="cd08249">
    <property type="entry name" value="enoyl_reductase_like"/>
    <property type="match status" value="1"/>
</dbReference>
<name>Q2UIV4_ASPOR</name>
<dbReference type="GO" id="GO:0000166">
    <property type="term" value="F:nucleotide binding"/>
    <property type="evidence" value="ECO:0007669"/>
    <property type="project" value="UniProtKB-KW"/>
</dbReference>
<dbReference type="EMBL" id="AP007155">
    <property type="protein sequence ID" value="BAE58511.1"/>
    <property type="molecule type" value="Genomic_DNA"/>
</dbReference>
<accession>Q2UIV4</accession>
<dbReference type="Pfam" id="PF00107">
    <property type="entry name" value="ADH_zinc_N"/>
    <property type="match status" value="1"/>
</dbReference>
<protein>
    <submittedName>
        <fullName evidence="5">DNA, SC003</fullName>
    </submittedName>
</protein>
<dbReference type="InterPro" id="IPR020843">
    <property type="entry name" value="ER"/>
</dbReference>
<dbReference type="Proteomes" id="UP000006564">
    <property type="component" value="Chromosome 2"/>
</dbReference>
<dbReference type="VEuPathDB" id="FungiDB:AO090003001463"/>
<evidence type="ECO:0000256" key="2">
    <source>
        <dbReference type="ARBA" id="ARBA00022741"/>
    </source>
</evidence>
<dbReference type="EMBL" id="BA000050">
    <property type="protein sequence ID" value="BAE58511.1"/>
    <property type="molecule type" value="Genomic_DNA"/>
</dbReference>
<dbReference type="PANTHER" id="PTHR45348">
    <property type="entry name" value="HYPOTHETICAL OXIDOREDUCTASE (EUROFUNG)"/>
    <property type="match status" value="1"/>
</dbReference>
<evidence type="ECO:0000259" key="4">
    <source>
        <dbReference type="SMART" id="SM00829"/>
    </source>
</evidence>
<dbReference type="PANTHER" id="PTHR45348:SF7">
    <property type="entry name" value="ZINC BINDING OXIDOREDUCTASE, PUTATIVE-RELATED"/>
    <property type="match status" value="1"/>
</dbReference>